<dbReference type="InterPro" id="IPR029058">
    <property type="entry name" value="AB_hydrolase_fold"/>
</dbReference>
<dbReference type="GO" id="GO:0016787">
    <property type="term" value="F:hydrolase activity"/>
    <property type="evidence" value="ECO:0007669"/>
    <property type="project" value="UniProtKB-KW"/>
</dbReference>
<dbReference type="Gene3D" id="3.40.50.1820">
    <property type="entry name" value="alpha/beta hydrolase"/>
    <property type="match status" value="1"/>
</dbReference>
<dbReference type="SUPFAM" id="SSF53474">
    <property type="entry name" value="alpha/beta-Hydrolases"/>
    <property type="match status" value="1"/>
</dbReference>
<evidence type="ECO:0000313" key="10">
    <source>
        <dbReference type="Proteomes" id="UP001595947"/>
    </source>
</evidence>
<evidence type="ECO:0000256" key="6">
    <source>
        <dbReference type="ARBA" id="ARBA00023277"/>
    </source>
</evidence>
<keyword evidence="6" id="KW-0119">Carbohydrate metabolism</keyword>
<evidence type="ECO:0000313" key="9">
    <source>
        <dbReference type="EMBL" id="MFC5063714.1"/>
    </source>
</evidence>
<evidence type="ECO:0000256" key="8">
    <source>
        <dbReference type="SAM" id="SignalP"/>
    </source>
</evidence>
<feature type="signal peptide" evidence="8">
    <location>
        <begin position="1"/>
        <end position="24"/>
    </location>
</feature>
<keyword evidence="7" id="KW-0624">Polysaccharide degradation</keyword>
<evidence type="ECO:0000256" key="2">
    <source>
        <dbReference type="ARBA" id="ARBA00022525"/>
    </source>
</evidence>
<keyword evidence="3" id="KW-0858">Xylan degradation</keyword>
<dbReference type="PANTHER" id="PTHR38050:SF2">
    <property type="entry name" value="FERULOYL ESTERASE C-RELATED"/>
    <property type="match status" value="1"/>
</dbReference>
<reference evidence="10" key="1">
    <citation type="journal article" date="2019" name="Int. J. Syst. Evol. Microbiol.">
        <title>The Global Catalogue of Microorganisms (GCM) 10K type strain sequencing project: providing services to taxonomists for standard genome sequencing and annotation.</title>
        <authorList>
            <consortium name="The Broad Institute Genomics Platform"/>
            <consortium name="The Broad Institute Genome Sequencing Center for Infectious Disease"/>
            <person name="Wu L."/>
            <person name="Ma J."/>
        </authorList>
    </citation>
    <scope>NUCLEOTIDE SEQUENCE [LARGE SCALE GENOMIC DNA]</scope>
    <source>
        <strain evidence="10">CGMCC 4.7093</strain>
    </source>
</reference>
<evidence type="ECO:0000256" key="3">
    <source>
        <dbReference type="ARBA" id="ARBA00022651"/>
    </source>
</evidence>
<dbReference type="RefSeq" id="WP_378037061.1">
    <property type="nucleotide sequence ID" value="NZ_JBHSIV010000016.1"/>
</dbReference>
<sequence length="304" mass="31803">MRLVPLLLAVLLLTAGTAALPAAAAPAPSCATGDPALLTGQLRSGGLVRRYEVHLPARRDPARPLPVLLAFHGRGEPPARLRGYTGFDAADAVVLYPEGRPTAGPQPTLAWEGTRDHPVDGVDVAFVRDLLAEVGRRVCTDPRRTVATGSSQGGGFTHTLACAAPGLLAAIAPVAGAFYRPEAGGVRECRSGPLRVVEIHGDADPVIAYTGTERSRPIPEWLAEWTARDGCGRPVDRPLPPDVTERRWAPCSRGGEVLHYLVRGGNHGWPGAPAPAVVGPGIRTTTISATAVILTFTGIPRSPA</sequence>
<keyword evidence="10" id="KW-1185">Reference proteome</keyword>
<evidence type="ECO:0000256" key="4">
    <source>
        <dbReference type="ARBA" id="ARBA00022729"/>
    </source>
</evidence>
<evidence type="ECO:0000256" key="1">
    <source>
        <dbReference type="ARBA" id="ARBA00004613"/>
    </source>
</evidence>
<dbReference type="Proteomes" id="UP001595947">
    <property type="component" value="Unassembled WGS sequence"/>
</dbReference>
<dbReference type="EMBL" id="JBHSIV010000016">
    <property type="protein sequence ID" value="MFC5063714.1"/>
    <property type="molecule type" value="Genomic_DNA"/>
</dbReference>
<dbReference type="PANTHER" id="PTHR38050">
    <property type="match status" value="1"/>
</dbReference>
<keyword evidence="4 8" id="KW-0732">Signal</keyword>
<organism evidence="9 10">
    <name type="scientific">Actinomycetospora atypica</name>
    <dbReference type="NCBI Taxonomy" id="1290095"/>
    <lineage>
        <taxon>Bacteria</taxon>
        <taxon>Bacillati</taxon>
        <taxon>Actinomycetota</taxon>
        <taxon>Actinomycetes</taxon>
        <taxon>Pseudonocardiales</taxon>
        <taxon>Pseudonocardiaceae</taxon>
        <taxon>Actinomycetospora</taxon>
    </lineage>
</organism>
<gene>
    <name evidence="9" type="ORF">ACFPBZ_15955</name>
</gene>
<comment type="subcellular location">
    <subcellularLocation>
        <location evidence="1">Secreted</location>
    </subcellularLocation>
</comment>
<keyword evidence="5 9" id="KW-0378">Hydrolase</keyword>
<accession>A0ABV9YNK4</accession>
<protein>
    <submittedName>
        <fullName evidence="9">Alpha/beta hydrolase family esterase</fullName>
    </submittedName>
</protein>
<evidence type="ECO:0000256" key="5">
    <source>
        <dbReference type="ARBA" id="ARBA00022801"/>
    </source>
</evidence>
<comment type="caution">
    <text evidence="9">The sequence shown here is derived from an EMBL/GenBank/DDBJ whole genome shotgun (WGS) entry which is preliminary data.</text>
</comment>
<proteinExistence type="predicted"/>
<feature type="chain" id="PRO_5046006563" evidence="8">
    <location>
        <begin position="25"/>
        <end position="304"/>
    </location>
</feature>
<dbReference type="InterPro" id="IPR043595">
    <property type="entry name" value="FaeB/C/D"/>
</dbReference>
<name>A0ABV9YNK4_9PSEU</name>
<keyword evidence="2" id="KW-0964">Secreted</keyword>
<evidence type="ECO:0000256" key="7">
    <source>
        <dbReference type="ARBA" id="ARBA00023326"/>
    </source>
</evidence>